<keyword evidence="5" id="KW-1185">Reference proteome</keyword>
<feature type="domain" description="Bacteriophage T5 Orf172 DNA-binding" evidence="3">
    <location>
        <begin position="10"/>
        <end position="91"/>
    </location>
</feature>
<dbReference type="AlphaFoldDB" id="K6YX83"/>
<accession>K6YX83</accession>
<dbReference type="Proteomes" id="UP000006251">
    <property type="component" value="Unassembled WGS sequence"/>
</dbReference>
<feature type="coiled-coil region" evidence="1">
    <location>
        <begin position="111"/>
        <end position="159"/>
    </location>
</feature>
<keyword evidence="2" id="KW-0812">Transmembrane</keyword>
<sequence length="294" mass="33492">MSFVYVLTNKSIIGTIKVGMTTSSPEKRAAELHTTGVPTPFEVAASWRVPAGEHKKYEKIAHKALAKYRVSKNREFFELDADKAIQIINKLIPTPEQIVEKKIRDEEKAKATRIKEAKQTVLRQKEQKEREVFKFNREKQELLNKKDLLQKQASEYKTILSKRQSFLVSVGSRLSGLISSLFGSIYTFILIWIAVVCFAIYIARNGDLSDVIFSIFGFTIVGYFGVMLLMLAVFRLENLLVFIWKSLTKFVLPDSAKLITHVDAKKELHSIKNEMQTIDQKIKDISRKLGSSSG</sequence>
<dbReference type="Pfam" id="PF10544">
    <property type="entry name" value="T5orf172"/>
    <property type="match status" value="1"/>
</dbReference>
<feature type="transmembrane region" description="Helical" evidence="2">
    <location>
        <begin position="181"/>
        <end position="203"/>
    </location>
</feature>
<feature type="coiled-coil region" evidence="1">
    <location>
        <begin position="261"/>
        <end position="288"/>
    </location>
</feature>
<reference evidence="5" key="1">
    <citation type="journal article" date="2014" name="Environ. Microbiol.">
        <title>Comparative genomics of the marine bacterial genus Glaciecola reveals the high degree of genomic diversity and genomic characteristic for cold adaptation.</title>
        <authorList>
            <person name="Qin Q.L."/>
            <person name="Xie B.B."/>
            <person name="Yu Y."/>
            <person name="Shu Y.L."/>
            <person name="Rong J.C."/>
            <person name="Zhang Y.J."/>
            <person name="Zhao D.L."/>
            <person name="Chen X.L."/>
            <person name="Zhang X.Y."/>
            <person name="Chen B."/>
            <person name="Zhou B.C."/>
            <person name="Zhang Y.Z."/>
        </authorList>
    </citation>
    <scope>NUCLEOTIDE SEQUENCE [LARGE SCALE GENOMIC DNA]</scope>
    <source>
        <strain evidence="5">ACAM 615</strain>
    </source>
</reference>
<dbReference type="STRING" id="1121922.GCA_000428905_00927"/>
<protein>
    <recommendedName>
        <fullName evidence="3">Bacteriophage T5 Orf172 DNA-binding domain-containing protein</fullName>
    </recommendedName>
</protein>
<evidence type="ECO:0000259" key="3">
    <source>
        <dbReference type="SMART" id="SM00974"/>
    </source>
</evidence>
<dbReference type="OrthoDB" id="8265034at2"/>
<dbReference type="EMBL" id="BAEQ01000026">
    <property type="protein sequence ID" value="GAC28606.1"/>
    <property type="molecule type" value="Genomic_DNA"/>
</dbReference>
<evidence type="ECO:0000256" key="1">
    <source>
        <dbReference type="SAM" id="Coils"/>
    </source>
</evidence>
<comment type="caution">
    <text evidence="4">The sequence shown here is derived from an EMBL/GenBank/DDBJ whole genome shotgun (WGS) entry which is preliminary data.</text>
</comment>
<evidence type="ECO:0000313" key="5">
    <source>
        <dbReference type="Proteomes" id="UP000006251"/>
    </source>
</evidence>
<keyword evidence="2" id="KW-1133">Transmembrane helix</keyword>
<evidence type="ECO:0000256" key="2">
    <source>
        <dbReference type="SAM" id="Phobius"/>
    </source>
</evidence>
<feature type="transmembrane region" description="Helical" evidence="2">
    <location>
        <begin position="215"/>
        <end position="236"/>
    </location>
</feature>
<name>K6YX83_9ALTE</name>
<dbReference type="RefSeq" id="WP_006010889.1">
    <property type="nucleotide sequence ID" value="NZ_BAEQ01000026.1"/>
</dbReference>
<dbReference type="InterPro" id="IPR018306">
    <property type="entry name" value="Phage_T5_Orf172_DNA-bd"/>
</dbReference>
<organism evidence="4 5">
    <name type="scientific">Brumicola pallidula DSM 14239 = ACAM 615</name>
    <dbReference type="NCBI Taxonomy" id="1121922"/>
    <lineage>
        <taxon>Bacteria</taxon>
        <taxon>Pseudomonadati</taxon>
        <taxon>Pseudomonadota</taxon>
        <taxon>Gammaproteobacteria</taxon>
        <taxon>Alteromonadales</taxon>
        <taxon>Alteromonadaceae</taxon>
        <taxon>Brumicola</taxon>
    </lineage>
</organism>
<dbReference type="SMART" id="SM00974">
    <property type="entry name" value="T5orf172"/>
    <property type="match status" value="1"/>
</dbReference>
<gene>
    <name evidence="4" type="ORF">GPAL_1743</name>
</gene>
<evidence type="ECO:0000313" key="4">
    <source>
        <dbReference type="EMBL" id="GAC28606.1"/>
    </source>
</evidence>
<proteinExistence type="predicted"/>
<keyword evidence="1" id="KW-0175">Coiled coil</keyword>
<keyword evidence="2" id="KW-0472">Membrane</keyword>